<feature type="domain" description="O-methyltransferase dimerisation" evidence="5">
    <location>
        <begin position="76"/>
        <end position="155"/>
    </location>
</feature>
<keyword evidence="1" id="KW-0489">Methyltransferase</keyword>
<evidence type="ECO:0000259" key="5">
    <source>
        <dbReference type="Pfam" id="PF08100"/>
    </source>
</evidence>
<dbReference type="InterPro" id="IPR036388">
    <property type="entry name" value="WH-like_DNA-bd_sf"/>
</dbReference>
<evidence type="ECO:0000256" key="2">
    <source>
        <dbReference type="ARBA" id="ARBA00022679"/>
    </source>
</evidence>
<dbReference type="STRING" id="743788.S8E3P4"/>
<gene>
    <name evidence="6" type="ORF">FOMPIDRAFT_56586</name>
</gene>
<keyword evidence="7" id="KW-1185">Reference proteome</keyword>
<dbReference type="eggNOG" id="KOG3178">
    <property type="taxonomic scope" value="Eukaryota"/>
</dbReference>
<name>S8E3P4_FOMSC</name>
<sequence>MSLAERIETLHSLVRLIVEASGVVVQEWQAAAMDSPGTDPATSLLPSLALYDARRTVLGACGMLSDTVAEPQQRLMEIALGYYVPRALHVAAEGHIADILAVADPAEGMHIQTIAHKASVEQQKLARVLRALCSIHVFKEVSEDHYVNTWTSQAMAGNDPLRCWLLSHGLNPYIASGSLLKVLFGSARPAINPATAFNEAAGTNLSYWEFLEQEIEQPDGTVLPRRELEIFGLAMLGSGRVTAPPLHADYPWAELGSGTVVDVGGGVGGMCLELAKKYPNLKLVLQDRQSVIEKARVMWLQQLPEAVGSQRITFMEHNFFEEQSVRGAAVYFMSQILHDWPDNTSCTILQRLHGAMGAQSRILVADIKVHAARGSKYFKAAPSPLPANYGYAHQLAHHMDLNMMTLFDAKERSPEDIAELASRASLRVARVWECRGIMSITELRRLEDSVGLSRKQCVVDPSVQGSRTQ</sequence>
<dbReference type="AlphaFoldDB" id="S8E3P4"/>
<dbReference type="GO" id="GO:0046983">
    <property type="term" value="F:protein dimerization activity"/>
    <property type="evidence" value="ECO:0007669"/>
    <property type="project" value="InterPro"/>
</dbReference>
<proteinExistence type="predicted"/>
<dbReference type="Pfam" id="PF00891">
    <property type="entry name" value="Methyltransf_2"/>
    <property type="match status" value="1"/>
</dbReference>
<dbReference type="InterPro" id="IPR029063">
    <property type="entry name" value="SAM-dependent_MTases_sf"/>
</dbReference>
<organism evidence="6 7">
    <name type="scientific">Fomitopsis schrenkii</name>
    <name type="common">Brown rot fungus</name>
    <dbReference type="NCBI Taxonomy" id="2126942"/>
    <lineage>
        <taxon>Eukaryota</taxon>
        <taxon>Fungi</taxon>
        <taxon>Dikarya</taxon>
        <taxon>Basidiomycota</taxon>
        <taxon>Agaricomycotina</taxon>
        <taxon>Agaricomycetes</taxon>
        <taxon>Polyporales</taxon>
        <taxon>Fomitopsis</taxon>
    </lineage>
</organism>
<dbReference type="InParanoid" id="S8E3P4"/>
<dbReference type="Gene3D" id="3.40.50.150">
    <property type="entry name" value="Vaccinia Virus protein VP39"/>
    <property type="match status" value="1"/>
</dbReference>
<dbReference type="InterPro" id="IPR001077">
    <property type="entry name" value="COMT_C"/>
</dbReference>
<evidence type="ECO:0000313" key="6">
    <source>
        <dbReference type="EMBL" id="EPS99427.1"/>
    </source>
</evidence>
<dbReference type="SUPFAM" id="SSF53335">
    <property type="entry name" value="S-adenosyl-L-methionine-dependent methyltransferases"/>
    <property type="match status" value="1"/>
</dbReference>
<dbReference type="OrthoDB" id="2410195at2759"/>
<dbReference type="EMBL" id="KE504157">
    <property type="protein sequence ID" value="EPS99427.1"/>
    <property type="molecule type" value="Genomic_DNA"/>
</dbReference>
<keyword evidence="3" id="KW-0949">S-adenosyl-L-methionine</keyword>
<evidence type="ECO:0000259" key="4">
    <source>
        <dbReference type="Pfam" id="PF00891"/>
    </source>
</evidence>
<dbReference type="SUPFAM" id="SSF46785">
    <property type="entry name" value="Winged helix' DNA-binding domain"/>
    <property type="match status" value="1"/>
</dbReference>
<dbReference type="Gene3D" id="1.10.10.10">
    <property type="entry name" value="Winged helix-like DNA-binding domain superfamily/Winged helix DNA-binding domain"/>
    <property type="match status" value="1"/>
</dbReference>
<reference evidence="6 7" key="1">
    <citation type="journal article" date="2012" name="Science">
        <title>The Paleozoic origin of enzymatic lignin decomposition reconstructed from 31 fungal genomes.</title>
        <authorList>
            <person name="Floudas D."/>
            <person name="Binder M."/>
            <person name="Riley R."/>
            <person name="Barry K."/>
            <person name="Blanchette R.A."/>
            <person name="Henrissat B."/>
            <person name="Martinez A.T."/>
            <person name="Otillar R."/>
            <person name="Spatafora J.W."/>
            <person name="Yadav J.S."/>
            <person name="Aerts A."/>
            <person name="Benoit I."/>
            <person name="Boyd A."/>
            <person name="Carlson A."/>
            <person name="Copeland A."/>
            <person name="Coutinho P.M."/>
            <person name="de Vries R.P."/>
            <person name="Ferreira P."/>
            <person name="Findley K."/>
            <person name="Foster B."/>
            <person name="Gaskell J."/>
            <person name="Glotzer D."/>
            <person name="Gorecki P."/>
            <person name="Heitman J."/>
            <person name="Hesse C."/>
            <person name="Hori C."/>
            <person name="Igarashi K."/>
            <person name="Jurgens J.A."/>
            <person name="Kallen N."/>
            <person name="Kersten P."/>
            <person name="Kohler A."/>
            <person name="Kuees U."/>
            <person name="Kumar T.K.A."/>
            <person name="Kuo A."/>
            <person name="LaButti K."/>
            <person name="Larrondo L.F."/>
            <person name="Lindquist E."/>
            <person name="Ling A."/>
            <person name="Lombard V."/>
            <person name="Lucas S."/>
            <person name="Lundell T."/>
            <person name="Martin R."/>
            <person name="McLaughlin D.J."/>
            <person name="Morgenstern I."/>
            <person name="Morin E."/>
            <person name="Murat C."/>
            <person name="Nagy L.G."/>
            <person name="Nolan M."/>
            <person name="Ohm R.A."/>
            <person name="Patyshakuliyeva A."/>
            <person name="Rokas A."/>
            <person name="Ruiz-Duenas F.J."/>
            <person name="Sabat G."/>
            <person name="Salamov A."/>
            <person name="Samejima M."/>
            <person name="Schmutz J."/>
            <person name="Slot J.C."/>
            <person name="St John F."/>
            <person name="Stenlid J."/>
            <person name="Sun H."/>
            <person name="Sun S."/>
            <person name="Syed K."/>
            <person name="Tsang A."/>
            <person name="Wiebenga A."/>
            <person name="Young D."/>
            <person name="Pisabarro A."/>
            <person name="Eastwood D.C."/>
            <person name="Martin F."/>
            <person name="Cullen D."/>
            <person name="Grigoriev I.V."/>
            <person name="Hibbett D.S."/>
        </authorList>
    </citation>
    <scope>NUCLEOTIDE SEQUENCE</scope>
    <source>
        <strain evidence="7">FP-58527</strain>
    </source>
</reference>
<dbReference type="InterPro" id="IPR036390">
    <property type="entry name" value="WH_DNA-bd_sf"/>
</dbReference>
<dbReference type="PANTHER" id="PTHR43712:SF2">
    <property type="entry name" value="O-METHYLTRANSFERASE CICE"/>
    <property type="match status" value="1"/>
</dbReference>
<evidence type="ECO:0000256" key="3">
    <source>
        <dbReference type="ARBA" id="ARBA00022691"/>
    </source>
</evidence>
<dbReference type="PANTHER" id="PTHR43712">
    <property type="entry name" value="PUTATIVE (AFU_ORTHOLOGUE AFUA_4G14580)-RELATED"/>
    <property type="match status" value="1"/>
</dbReference>
<dbReference type="HOGENOM" id="CLU_005533_0_1_1"/>
<dbReference type="InterPro" id="IPR012967">
    <property type="entry name" value="COMT_dimerisation"/>
</dbReference>
<evidence type="ECO:0000313" key="7">
    <source>
        <dbReference type="Proteomes" id="UP000015241"/>
    </source>
</evidence>
<evidence type="ECO:0000256" key="1">
    <source>
        <dbReference type="ARBA" id="ARBA00022603"/>
    </source>
</evidence>
<protein>
    <submittedName>
        <fullName evidence="6">Uncharacterized protein</fullName>
    </submittedName>
</protein>
<dbReference type="Proteomes" id="UP000015241">
    <property type="component" value="Unassembled WGS sequence"/>
</dbReference>
<dbReference type="GO" id="GO:0008171">
    <property type="term" value="F:O-methyltransferase activity"/>
    <property type="evidence" value="ECO:0007669"/>
    <property type="project" value="InterPro"/>
</dbReference>
<dbReference type="PROSITE" id="PS51683">
    <property type="entry name" value="SAM_OMT_II"/>
    <property type="match status" value="1"/>
</dbReference>
<accession>S8E3P4</accession>
<dbReference type="InterPro" id="IPR016461">
    <property type="entry name" value="COMT-like"/>
</dbReference>
<feature type="domain" description="O-methyltransferase C-terminal" evidence="4">
    <location>
        <begin position="259"/>
        <end position="424"/>
    </location>
</feature>
<dbReference type="GO" id="GO:0032259">
    <property type="term" value="P:methylation"/>
    <property type="evidence" value="ECO:0007669"/>
    <property type="project" value="UniProtKB-KW"/>
</dbReference>
<dbReference type="Pfam" id="PF08100">
    <property type="entry name" value="Dimerisation"/>
    <property type="match status" value="1"/>
</dbReference>
<keyword evidence="2" id="KW-0808">Transferase</keyword>